<dbReference type="NCBIfam" id="TIGR00589">
    <property type="entry name" value="ogt"/>
    <property type="match status" value="1"/>
</dbReference>
<protein>
    <submittedName>
        <fullName evidence="3">Methylated-DNA--[protein]-cysteine S-methyltransferase</fullName>
    </submittedName>
</protein>
<dbReference type="EMBL" id="JAMQGR010000015">
    <property type="protein sequence ID" value="MCM2569043.1"/>
    <property type="molecule type" value="Genomic_DNA"/>
</dbReference>
<dbReference type="RefSeq" id="WP_251351764.1">
    <property type="nucleotide sequence ID" value="NZ_JAMQGR010000015.1"/>
</dbReference>
<name>A0ABT0X0N2_9BURK</name>
<reference evidence="3 4" key="1">
    <citation type="submission" date="2022-06" db="EMBL/GenBank/DDBJ databases">
        <title>Janthinobacterium kumbetensis sp. nov., isolated from spring water in Turkey.</title>
        <authorList>
            <person name="Inan Bektas K."/>
            <person name="Belduz A.A."/>
            <person name="Canakci S."/>
            <person name="Nalcaoglu A."/>
            <person name="Ceylan E."/>
            <person name="Kati H."/>
        </authorList>
    </citation>
    <scope>NUCLEOTIDE SEQUENCE [LARGE SCALE GENOMIC DNA]</scope>
    <source>
        <strain evidence="3 4">GK</strain>
    </source>
</reference>
<accession>A0ABT0X0N2</accession>
<dbReference type="PANTHER" id="PTHR10815:SF13">
    <property type="entry name" value="METHYLATED-DNA--PROTEIN-CYSTEINE METHYLTRANSFERASE"/>
    <property type="match status" value="1"/>
</dbReference>
<keyword evidence="4" id="KW-1185">Reference proteome</keyword>
<dbReference type="SUPFAM" id="SSF53155">
    <property type="entry name" value="Methylated DNA-protein cysteine methyltransferase domain"/>
    <property type="match status" value="1"/>
</dbReference>
<feature type="domain" description="Methylated-DNA-[protein]-cysteine S-methyltransferase DNA binding" evidence="2">
    <location>
        <begin position="79"/>
        <end position="162"/>
    </location>
</feature>
<evidence type="ECO:0000313" key="4">
    <source>
        <dbReference type="Proteomes" id="UP001202243"/>
    </source>
</evidence>
<dbReference type="Gene3D" id="1.10.10.10">
    <property type="entry name" value="Winged helix-like DNA-binding domain superfamily/Winged helix DNA-binding domain"/>
    <property type="match status" value="1"/>
</dbReference>
<dbReference type="InterPro" id="IPR014048">
    <property type="entry name" value="MethylDNA_cys_MeTrfase_DNA-bd"/>
</dbReference>
<gene>
    <name evidence="3" type="ORF">NCG91_25795</name>
</gene>
<keyword evidence="1" id="KW-0227">DNA damage</keyword>
<dbReference type="InterPro" id="IPR036217">
    <property type="entry name" value="MethylDNA_cys_MeTrfase_DNAb"/>
</dbReference>
<evidence type="ECO:0000256" key="1">
    <source>
        <dbReference type="ARBA" id="ARBA00022763"/>
    </source>
</evidence>
<dbReference type="SUPFAM" id="SSF46767">
    <property type="entry name" value="Methylated DNA-protein cysteine methyltransferase, C-terminal domain"/>
    <property type="match status" value="1"/>
</dbReference>
<dbReference type="InterPro" id="IPR036388">
    <property type="entry name" value="WH-like_DNA-bd_sf"/>
</dbReference>
<dbReference type="CDD" id="cd06445">
    <property type="entry name" value="ATase"/>
    <property type="match status" value="1"/>
</dbReference>
<dbReference type="Proteomes" id="UP001202243">
    <property type="component" value="Unassembled WGS sequence"/>
</dbReference>
<dbReference type="Pfam" id="PF01035">
    <property type="entry name" value="DNA_binding_1"/>
    <property type="match status" value="1"/>
</dbReference>
<organism evidence="3 4">
    <name type="scientific">Janthinobacterium kumbetense</name>
    <dbReference type="NCBI Taxonomy" id="2950280"/>
    <lineage>
        <taxon>Bacteria</taxon>
        <taxon>Pseudomonadati</taxon>
        <taxon>Pseudomonadota</taxon>
        <taxon>Betaproteobacteria</taxon>
        <taxon>Burkholderiales</taxon>
        <taxon>Oxalobacteraceae</taxon>
        <taxon>Janthinobacterium</taxon>
    </lineage>
</organism>
<sequence length="170" mass="18303">MKKQQGSELFSAIVAAPFGAMGVRAQEGQLCELVYLPPHFVEKDAQDAVSERACQQLARYFLDPDYVFDLPLADAGSAYQQRVWAAIAGIPRGQVRTYGDVARLIGSAPRAVGQACGANWFPVVIPCHRVTAAGGLGGFAHHDDAAGFHPGVKRWLLAHEGVEGMGWSKR</sequence>
<comment type="caution">
    <text evidence="3">The sequence shown here is derived from an EMBL/GenBank/DDBJ whole genome shotgun (WGS) entry which is preliminary data.</text>
</comment>
<evidence type="ECO:0000259" key="2">
    <source>
        <dbReference type="Pfam" id="PF01035"/>
    </source>
</evidence>
<proteinExistence type="predicted"/>
<dbReference type="PANTHER" id="PTHR10815">
    <property type="entry name" value="METHYLATED-DNA--PROTEIN-CYSTEINE METHYLTRANSFERASE"/>
    <property type="match status" value="1"/>
</dbReference>
<dbReference type="InterPro" id="IPR036631">
    <property type="entry name" value="MGMT_N_sf"/>
</dbReference>
<evidence type="ECO:0000313" key="3">
    <source>
        <dbReference type="EMBL" id="MCM2569043.1"/>
    </source>
</evidence>